<evidence type="ECO:0000256" key="5">
    <source>
        <dbReference type="ARBA" id="ARBA00022722"/>
    </source>
</evidence>
<feature type="active site" description="Proton donor" evidence="7">
    <location>
        <position position="172"/>
    </location>
</feature>
<keyword evidence="4" id="KW-0964">Secreted</keyword>
<comment type="similarity">
    <text evidence="2">Belongs to the ribonuclease N1/T1 family.</text>
</comment>
<dbReference type="GO" id="GO:0005576">
    <property type="term" value="C:extracellular region"/>
    <property type="evidence" value="ECO:0007669"/>
    <property type="project" value="UniProtKB-SubCell"/>
</dbReference>
<dbReference type="PRINTS" id="PR00117">
    <property type="entry name" value="BARNASE"/>
</dbReference>
<gene>
    <name evidence="9" type="ORF">SAMN02745120_0546</name>
</gene>
<evidence type="ECO:0000313" key="9">
    <source>
        <dbReference type="EMBL" id="SKB27816.1"/>
    </source>
</evidence>
<dbReference type="InterPro" id="IPR016191">
    <property type="entry name" value="Ribonuclease/ribotoxin"/>
</dbReference>
<dbReference type="Proteomes" id="UP000243406">
    <property type="component" value="Unassembled WGS sequence"/>
</dbReference>
<feature type="active site" description="Proton acceptor" evidence="7">
    <location>
        <position position="143"/>
    </location>
</feature>
<keyword evidence="10" id="KW-1185">Reference proteome</keyword>
<dbReference type="RefSeq" id="WP_079588520.1">
    <property type="nucleotide sequence ID" value="NZ_FUYN01000001.1"/>
</dbReference>
<organism evidence="9 10">
    <name type="scientific">Acetoanaerobium noterae</name>
    <dbReference type="NCBI Taxonomy" id="745369"/>
    <lineage>
        <taxon>Bacteria</taxon>
        <taxon>Bacillati</taxon>
        <taxon>Bacillota</taxon>
        <taxon>Clostridia</taxon>
        <taxon>Peptostreptococcales</taxon>
        <taxon>Filifactoraceae</taxon>
        <taxon>Acetoanaerobium</taxon>
    </lineage>
</organism>
<dbReference type="Gene3D" id="3.10.450.30">
    <property type="entry name" value="Microbial ribonucleases"/>
    <property type="match status" value="1"/>
</dbReference>
<name>A0A1T4ZYQ2_9FIRM</name>
<dbReference type="SUPFAM" id="SSF53933">
    <property type="entry name" value="Microbial ribonucleases"/>
    <property type="match status" value="1"/>
</dbReference>
<evidence type="ECO:0000313" key="10">
    <source>
        <dbReference type="Proteomes" id="UP000243406"/>
    </source>
</evidence>
<protein>
    <recommendedName>
        <fullName evidence="3">Ribonuclease</fullName>
    </recommendedName>
</protein>
<dbReference type="InterPro" id="IPR001887">
    <property type="entry name" value="Barnase"/>
</dbReference>
<reference evidence="10" key="1">
    <citation type="submission" date="2017-02" db="EMBL/GenBank/DDBJ databases">
        <authorList>
            <person name="Varghese N."/>
            <person name="Submissions S."/>
        </authorList>
    </citation>
    <scope>NUCLEOTIDE SEQUENCE [LARGE SCALE GENOMIC DNA]</scope>
    <source>
        <strain evidence="10">ATCC 35199</strain>
    </source>
</reference>
<keyword evidence="5" id="KW-0540">Nuclease</keyword>
<dbReference type="GO" id="GO:0003723">
    <property type="term" value="F:RNA binding"/>
    <property type="evidence" value="ECO:0007669"/>
    <property type="project" value="InterPro"/>
</dbReference>
<evidence type="ECO:0000256" key="4">
    <source>
        <dbReference type="ARBA" id="ARBA00022525"/>
    </source>
</evidence>
<keyword evidence="6" id="KW-0378">Hydrolase</keyword>
<feature type="chain" id="PRO_5038925737" description="Ribonuclease" evidence="8">
    <location>
        <begin position="24"/>
        <end position="183"/>
    </location>
</feature>
<dbReference type="Pfam" id="PF00545">
    <property type="entry name" value="Ribonuclease"/>
    <property type="match status" value="1"/>
</dbReference>
<dbReference type="EMBL" id="FUYN01000001">
    <property type="protein sequence ID" value="SKB27816.1"/>
    <property type="molecule type" value="Genomic_DNA"/>
</dbReference>
<evidence type="ECO:0000256" key="3">
    <source>
        <dbReference type="ARBA" id="ARBA00022214"/>
    </source>
</evidence>
<evidence type="ECO:0000256" key="7">
    <source>
        <dbReference type="PIRSR" id="PIRSR001013-1"/>
    </source>
</evidence>
<dbReference type="GO" id="GO:0016787">
    <property type="term" value="F:hydrolase activity"/>
    <property type="evidence" value="ECO:0007669"/>
    <property type="project" value="UniProtKB-KW"/>
</dbReference>
<proteinExistence type="inferred from homology"/>
<comment type="subcellular location">
    <subcellularLocation>
        <location evidence="1">Secreted</location>
    </subcellularLocation>
</comment>
<evidence type="ECO:0000256" key="8">
    <source>
        <dbReference type="SAM" id="SignalP"/>
    </source>
</evidence>
<dbReference type="InterPro" id="IPR000026">
    <property type="entry name" value="N1-like"/>
</dbReference>
<keyword evidence="8" id="KW-0732">Signal</keyword>
<dbReference type="AlphaFoldDB" id="A0A1T4ZYQ2"/>
<dbReference type="OrthoDB" id="9803442at2"/>
<feature type="signal peptide" evidence="8">
    <location>
        <begin position="1"/>
        <end position="23"/>
    </location>
</feature>
<evidence type="ECO:0000256" key="6">
    <source>
        <dbReference type="ARBA" id="ARBA00022801"/>
    </source>
</evidence>
<sequence>MNFNIKKVLSVVMMIVYIFSFVACSPFQTEEYKDSDIPQINESEESLDDLENQSNEVYETSNSSNAEIDEQGYYTSKAEVALFIHTYNKLPRNYITKKDAVSMGWEASEGNLWDVTDKMSIGGDRFGNREGKLPKKSGREYFECDINYKGGFRGPERLVYSNDGLIYYTKDHYDSFELLYKEE</sequence>
<accession>A0A1T4ZYQ2</accession>
<evidence type="ECO:0000256" key="2">
    <source>
        <dbReference type="ARBA" id="ARBA00009006"/>
    </source>
</evidence>
<evidence type="ECO:0000256" key="1">
    <source>
        <dbReference type="ARBA" id="ARBA00004613"/>
    </source>
</evidence>
<dbReference type="PROSITE" id="PS51257">
    <property type="entry name" value="PROKAR_LIPOPROTEIN"/>
    <property type="match status" value="1"/>
</dbReference>
<dbReference type="GO" id="GO:0004521">
    <property type="term" value="F:RNA endonuclease activity"/>
    <property type="evidence" value="ECO:0007669"/>
    <property type="project" value="InterPro"/>
</dbReference>